<feature type="domain" description="DNA2/NAM7 helicase helicase" evidence="2">
    <location>
        <begin position="83"/>
        <end position="210"/>
    </location>
</feature>
<dbReference type="InterPro" id="IPR050534">
    <property type="entry name" value="Coronavir_polyprotein_1ab"/>
</dbReference>
<comment type="caution">
    <text evidence="3">The sequence shown here is derived from an EMBL/GenBank/DDBJ whole genome shotgun (WGS) entry which is preliminary data.</text>
</comment>
<evidence type="ECO:0000256" key="1">
    <source>
        <dbReference type="SAM" id="Coils"/>
    </source>
</evidence>
<dbReference type="EMBL" id="BKZW01000001">
    <property type="protein sequence ID" value="GER89042.1"/>
    <property type="molecule type" value="Genomic_DNA"/>
</dbReference>
<evidence type="ECO:0000313" key="4">
    <source>
        <dbReference type="Proteomes" id="UP000326912"/>
    </source>
</evidence>
<dbReference type="PANTHER" id="PTHR43788:SF8">
    <property type="entry name" value="DNA-BINDING PROTEIN SMUBP-2"/>
    <property type="match status" value="1"/>
</dbReference>
<accession>A0A5J4KPF3</accession>
<reference evidence="3 4" key="1">
    <citation type="submission" date="2019-10" db="EMBL/GenBank/DDBJ databases">
        <title>Dictyobacter vulcani sp. nov., within the class Ktedonobacteria, isolated from soil of volcanic Mt. Zao.</title>
        <authorList>
            <person name="Zheng Y."/>
            <person name="Wang C.M."/>
            <person name="Sakai Y."/>
            <person name="Abe K."/>
            <person name="Yokota A."/>
            <person name="Yabe S."/>
        </authorList>
    </citation>
    <scope>NUCLEOTIDE SEQUENCE [LARGE SCALE GENOMIC DNA]</scope>
    <source>
        <strain evidence="3 4">W12</strain>
    </source>
</reference>
<dbReference type="GO" id="GO:0043139">
    <property type="term" value="F:5'-3' DNA helicase activity"/>
    <property type="evidence" value="ECO:0007669"/>
    <property type="project" value="TreeGrafter"/>
</dbReference>
<sequence>MELSNTKDDCVTITVTQRLPERTLSCAHLVIERAHLLRKMKDVLVQFHASPGLGLKLFGYRECIEETVASSLLDTISDVFVPDDAQHLAIQRALGSEVQLILGPGGTGKTDVLAAIAMLHAVLYKRRVLIASHTNIAIDNAMIRLAAFFRKQGMGCFLDKQNLVRAGSPHLAELETDAYRHVTLSSIVNDEIALQREEIARIERRREEVLSAIATYQEAFPGHARA</sequence>
<dbReference type="Gene3D" id="3.40.50.300">
    <property type="entry name" value="P-loop containing nucleotide triphosphate hydrolases"/>
    <property type="match status" value="1"/>
</dbReference>
<dbReference type="PANTHER" id="PTHR43788">
    <property type="entry name" value="DNA2/NAM7 HELICASE FAMILY MEMBER"/>
    <property type="match status" value="1"/>
</dbReference>
<evidence type="ECO:0000259" key="2">
    <source>
        <dbReference type="Pfam" id="PF13086"/>
    </source>
</evidence>
<feature type="coiled-coil region" evidence="1">
    <location>
        <begin position="192"/>
        <end position="219"/>
    </location>
</feature>
<evidence type="ECO:0000313" key="3">
    <source>
        <dbReference type="EMBL" id="GER89042.1"/>
    </source>
</evidence>
<dbReference type="SUPFAM" id="SSF52540">
    <property type="entry name" value="P-loop containing nucleoside triphosphate hydrolases"/>
    <property type="match status" value="1"/>
</dbReference>
<dbReference type="Proteomes" id="UP000326912">
    <property type="component" value="Unassembled WGS sequence"/>
</dbReference>
<dbReference type="InterPro" id="IPR027417">
    <property type="entry name" value="P-loop_NTPase"/>
</dbReference>
<organism evidence="3 4">
    <name type="scientific">Dictyobacter vulcani</name>
    <dbReference type="NCBI Taxonomy" id="2607529"/>
    <lineage>
        <taxon>Bacteria</taxon>
        <taxon>Bacillati</taxon>
        <taxon>Chloroflexota</taxon>
        <taxon>Ktedonobacteria</taxon>
        <taxon>Ktedonobacterales</taxon>
        <taxon>Dictyobacteraceae</taxon>
        <taxon>Dictyobacter</taxon>
    </lineage>
</organism>
<proteinExistence type="predicted"/>
<keyword evidence="4" id="KW-1185">Reference proteome</keyword>
<name>A0A5J4KPF3_9CHLR</name>
<dbReference type="Pfam" id="PF13086">
    <property type="entry name" value="AAA_11"/>
    <property type="match status" value="1"/>
</dbReference>
<dbReference type="InterPro" id="IPR041677">
    <property type="entry name" value="DNA2/NAM7_AAA_11"/>
</dbReference>
<dbReference type="AlphaFoldDB" id="A0A5J4KPF3"/>
<keyword evidence="1" id="KW-0175">Coiled coil</keyword>
<protein>
    <recommendedName>
        <fullName evidence="2">DNA2/NAM7 helicase helicase domain-containing protein</fullName>
    </recommendedName>
</protein>
<gene>
    <name evidence="3" type="ORF">KDW_32040</name>
</gene>